<dbReference type="Gene3D" id="3.50.50.60">
    <property type="entry name" value="FAD/NAD(P)-binding domain"/>
    <property type="match status" value="1"/>
</dbReference>
<dbReference type="PANTHER" id="PTHR42685">
    <property type="entry name" value="GERANYLGERANYL DIPHOSPHATE REDUCTASE"/>
    <property type="match status" value="1"/>
</dbReference>
<dbReference type="Pfam" id="PF01494">
    <property type="entry name" value="FAD_binding_3"/>
    <property type="match status" value="1"/>
</dbReference>
<dbReference type="InterPro" id="IPR002938">
    <property type="entry name" value="FAD-bd"/>
</dbReference>
<keyword evidence="3" id="KW-1185">Reference proteome</keyword>
<reference evidence="2 3" key="1">
    <citation type="submission" date="2020-03" db="EMBL/GenBank/DDBJ databases">
        <title>Propioniciclava sp. nov., isolated from Hydrophilus acuminatus.</title>
        <authorList>
            <person name="Hyun D.-W."/>
            <person name="Bae J.-W."/>
        </authorList>
    </citation>
    <scope>NUCLEOTIDE SEQUENCE [LARGE SCALE GENOMIC DNA]</scope>
    <source>
        <strain evidence="2 3">HDW11</strain>
    </source>
</reference>
<dbReference type="RefSeq" id="WP_166231958.1">
    <property type="nucleotide sequence ID" value="NZ_CP049865.1"/>
</dbReference>
<dbReference type="GO" id="GO:0016628">
    <property type="term" value="F:oxidoreductase activity, acting on the CH-CH group of donors, NAD or NADP as acceptor"/>
    <property type="evidence" value="ECO:0007669"/>
    <property type="project" value="InterPro"/>
</dbReference>
<name>A0A6G7Y4F5_9ACTN</name>
<dbReference type="NCBIfam" id="TIGR02032">
    <property type="entry name" value="GG-red-SF"/>
    <property type="match status" value="1"/>
</dbReference>
<sequence>MTEERTAPAVVESDVIVVGAGPGGSTTAKWLADRGLDVSLLEKSAFPRDKVCGDGLTPRATKQLIRLGVDVSEEAGWVHNIGLRTYAGREEPFEFLWPELASFPNYGLTRRRGDFDEMLARLATTAGATLYENTSASEPILDPATDRIVGVRAKDGREFRAPIVVAADGNSSRLALNMGLEKNKLRPMGVAARAYFKAPAGDSAFIESCLELWDGKPGESNLLPGYAWMFPLGDGMINVGLGTVSSTATSQKMNVREQLKTWLNGATPRQWGLDPANQVGTIGSAALPMSFNRKPAYTRGLVLVGDSAGMVSPFNGEGIPYAMEAAEMAADAIADAHARGVGGRAAEKALGGYRTRLEAEWGGYYRLGQVFVSLIERPEIMRLCTRYGLPRPTLMKFTMKLLAHLYDTSDGDWMDKTITALTKVVPSA</sequence>
<evidence type="ECO:0000313" key="3">
    <source>
        <dbReference type="Proteomes" id="UP000501058"/>
    </source>
</evidence>
<proteinExistence type="predicted"/>
<dbReference type="AlphaFoldDB" id="A0A6G7Y4F5"/>
<gene>
    <name evidence="2" type="ORF">G7070_03365</name>
</gene>
<dbReference type="KEGG" id="prv:G7070_03365"/>
<dbReference type="InterPro" id="IPR050407">
    <property type="entry name" value="Geranylgeranyl_reductase"/>
</dbReference>
<dbReference type="EMBL" id="CP049865">
    <property type="protein sequence ID" value="QIK71497.1"/>
    <property type="molecule type" value="Genomic_DNA"/>
</dbReference>
<protein>
    <submittedName>
        <fullName evidence="2">Geranylgeranyl reductase family protein</fullName>
    </submittedName>
</protein>
<accession>A0A6G7Y4F5</accession>
<dbReference type="InterPro" id="IPR011777">
    <property type="entry name" value="Geranylgeranyl_Rdtase_fam"/>
</dbReference>
<dbReference type="PRINTS" id="PR00420">
    <property type="entry name" value="RNGMNOXGNASE"/>
</dbReference>
<organism evidence="2 3">
    <name type="scientific">Propioniciclava coleopterorum</name>
    <dbReference type="NCBI Taxonomy" id="2714937"/>
    <lineage>
        <taxon>Bacteria</taxon>
        <taxon>Bacillati</taxon>
        <taxon>Actinomycetota</taxon>
        <taxon>Actinomycetes</taxon>
        <taxon>Propionibacteriales</taxon>
        <taxon>Propionibacteriaceae</taxon>
        <taxon>Propioniciclava</taxon>
    </lineage>
</organism>
<dbReference type="GO" id="GO:0071949">
    <property type="term" value="F:FAD binding"/>
    <property type="evidence" value="ECO:0007669"/>
    <property type="project" value="InterPro"/>
</dbReference>
<dbReference type="PANTHER" id="PTHR42685:SF22">
    <property type="entry name" value="CONDITIONED MEDIUM FACTOR RECEPTOR 1"/>
    <property type="match status" value="1"/>
</dbReference>
<dbReference type="InterPro" id="IPR036188">
    <property type="entry name" value="FAD/NAD-bd_sf"/>
</dbReference>
<evidence type="ECO:0000313" key="2">
    <source>
        <dbReference type="EMBL" id="QIK71497.1"/>
    </source>
</evidence>
<dbReference type="SUPFAM" id="SSF51905">
    <property type="entry name" value="FAD/NAD(P)-binding domain"/>
    <property type="match status" value="1"/>
</dbReference>
<evidence type="ECO:0000259" key="1">
    <source>
        <dbReference type="Pfam" id="PF01494"/>
    </source>
</evidence>
<dbReference type="Proteomes" id="UP000501058">
    <property type="component" value="Chromosome"/>
</dbReference>
<feature type="domain" description="FAD-binding" evidence="1">
    <location>
        <begin position="13"/>
        <end position="336"/>
    </location>
</feature>